<comment type="caution">
    <text evidence="4">The sequence shown here is derived from an EMBL/GenBank/DDBJ whole genome shotgun (WGS) entry which is preliminary data.</text>
</comment>
<dbReference type="OrthoDB" id="269496at2759"/>
<dbReference type="InterPro" id="IPR000868">
    <property type="entry name" value="Isochorismatase-like_dom"/>
</dbReference>
<reference evidence="4" key="2">
    <citation type="journal article" date="2018" name="Environ. Sci. Technol.">
        <title>The Toxicogenome of Hyalella azteca: A Model for Sediment Ecotoxicology and Evolutionary Toxicology.</title>
        <authorList>
            <person name="Poynton H.C."/>
            <person name="Hasenbein S."/>
            <person name="Benoit J.B."/>
            <person name="Sepulveda M.S."/>
            <person name="Poelchau M.F."/>
            <person name="Hughes D.S.T."/>
            <person name="Murali S.C."/>
            <person name="Chen S."/>
            <person name="Glastad K.M."/>
            <person name="Goodisman M.A.D."/>
            <person name="Werren J.H."/>
            <person name="Vineis J.H."/>
            <person name="Bowen J.L."/>
            <person name="Friedrich M."/>
            <person name="Jones J."/>
            <person name="Robertson H.M."/>
            <person name="Feyereisen R."/>
            <person name="Mechler-Hickson A."/>
            <person name="Mathers N."/>
            <person name="Lee C.E."/>
            <person name="Colbourne J.K."/>
            <person name="Biales A."/>
            <person name="Johnston J.S."/>
            <person name="Wellborn G.A."/>
            <person name="Rosendale A.J."/>
            <person name="Cridge A.G."/>
            <person name="Munoz-Torres M.C."/>
            <person name="Bain P.A."/>
            <person name="Manny A.R."/>
            <person name="Major K.M."/>
            <person name="Lambert F.N."/>
            <person name="Vulpe C.D."/>
            <person name="Tuck P."/>
            <person name="Blalock B.J."/>
            <person name="Lin Y.Y."/>
            <person name="Smith M.E."/>
            <person name="Ochoa-Acuna H."/>
            <person name="Chen M.M."/>
            <person name="Childers C.P."/>
            <person name="Qu J."/>
            <person name="Dugan S."/>
            <person name="Lee S.L."/>
            <person name="Chao H."/>
            <person name="Dinh H."/>
            <person name="Han Y."/>
            <person name="Doddapaneni H."/>
            <person name="Worley K.C."/>
            <person name="Muzny D.M."/>
            <person name="Gibbs R.A."/>
            <person name="Richards S."/>
        </authorList>
    </citation>
    <scope>NUCLEOTIDE SEQUENCE</scope>
    <source>
        <strain evidence="4">HAZT.00-mixed</strain>
        <tissue evidence="4">Whole organism</tissue>
    </source>
</reference>
<reference evidence="4" key="1">
    <citation type="submission" date="2014-08" db="EMBL/GenBank/DDBJ databases">
        <authorList>
            <person name="Murali S."/>
            <person name="Richards S."/>
            <person name="Bandaranaike D."/>
            <person name="Bellair M."/>
            <person name="Blankenburg K."/>
            <person name="Chao H."/>
            <person name="Dinh H."/>
            <person name="Doddapaneni H."/>
            <person name="Dugan-Rocha S."/>
            <person name="Elkadiri S."/>
            <person name="Gnanaolivu R."/>
            <person name="Hughes D."/>
            <person name="Lee S."/>
            <person name="Li M."/>
            <person name="Ming W."/>
            <person name="Munidasa M."/>
            <person name="Muniz J."/>
            <person name="Nguyen L."/>
            <person name="Osuji N."/>
            <person name="Pu L.-L."/>
            <person name="Puazo M."/>
            <person name="Skinner E."/>
            <person name="Qu C."/>
            <person name="Quiroz J."/>
            <person name="Raj R."/>
            <person name="Weissenberger G."/>
            <person name="Xin Y."/>
            <person name="Zou X."/>
            <person name="Han Y."/>
            <person name="Worley K."/>
            <person name="Muzny D."/>
            <person name="Gibbs R."/>
        </authorList>
    </citation>
    <scope>NUCLEOTIDE SEQUENCE</scope>
    <source>
        <strain evidence="4">HAZT.00-mixed</strain>
        <tissue evidence="4">Whole organism</tissue>
    </source>
</reference>
<dbReference type="Gene3D" id="3.40.50.850">
    <property type="entry name" value="Isochorismatase-like"/>
    <property type="match status" value="1"/>
</dbReference>
<feature type="domain" description="Isochorismatase-like" evidence="3">
    <location>
        <begin position="51"/>
        <end position="141"/>
    </location>
</feature>
<proteinExistence type="inferred from homology"/>
<dbReference type="Proteomes" id="UP000711488">
    <property type="component" value="Unassembled WGS sequence"/>
</dbReference>
<dbReference type="PANTHER" id="PTHR14119:SF17">
    <property type="entry name" value="ISOCHORISMATASE DOMAIN-CONTAINING PROTEIN 1"/>
    <property type="match status" value="1"/>
</dbReference>
<gene>
    <name evidence="4" type="ORF">HAZT_HAZT005478</name>
</gene>
<reference evidence="4" key="3">
    <citation type="submission" date="2019-06" db="EMBL/GenBank/DDBJ databases">
        <authorList>
            <person name="Poynton C."/>
            <person name="Hasenbein S."/>
            <person name="Benoit J.B."/>
            <person name="Sepulveda M.S."/>
            <person name="Poelchau M.F."/>
            <person name="Murali S.C."/>
            <person name="Chen S."/>
            <person name="Glastad K.M."/>
            <person name="Werren J.H."/>
            <person name="Vineis J.H."/>
            <person name="Bowen J.L."/>
            <person name="Friedrich M."/>
            <person name="Jones J."/>
            <person name="Robertson H.M."/>
            <person name="Feyereisen R."/>
            <person name="Mechler-Hickson A."/>
            <person name="Mathers N."/>
            <person name="Lee C.E."/>
            <person name="Colbourne J.K."/>
            <person name="Biales A."/>
            <person name="Johnston J.S."/>
            <person name="Wellborn G.A."/>
            <person name="Rosendale A.J."/>
            <person name="Cridge A.G."/>
            <person name="Munoz-Torres M.C."/>
            <person name="Bain P.A."/>
            <person name="Manny A.R."/>
            <person name="Major K.M."/>
            <person name="Lambert F.N."/>
            <person name="Vulpe C.D."/>
            <person name="Tuck P."/>
            <person name="Blalock B.J."/>
            <person name="Lin Y.-Y."/>
            <person name="Smith M.E."/>
            <person name="Ochoa-Acuna H."/>
            <person name="Chen M.-J.M."/>
            <person name="Childers C.P."/>
            <person name="Qu J."/>
            <person name="Dugan S."/>
            <person name="Lee S.L."/>
            <person name="Chao H."/>
            <person name="Dinh H."/>
            <person name="Han Y."/>
            <person name="Doddapaneni H."/>
            <person name="Worley K.C."/>
            <person name="Muzny D.M."/>
            <person name="Gibbs R.A."/>
            <person name="Richards S."/>
        </authorList>
    </citation>
    <scope>NUCLEOTIDE SEQUENCE</scope>
    <source>
        <strain evidence="4">HAZT.00-mixed</strain>
        <tissue evidence="4">Whole organism</tissue>
    </source>
</reference>
<dbReference type="PANTHER" id="PTHR14119">
    <property type="entry name" value="HYDROLASE"/>
    <property type="match status" value="1"/>
</dbReference>
<dbReference type="SUPFAM" id="SSF52499">
    <property type="entry name" value="Isochorismatase-like hydrolases"/>
    <property type="match status" value="1"/>
</dbReference>
<organism evidence="4">
    <name type="scientific">Hyalella azteca</name>
    <name type="common">Amphipod</name>
    <dbReference type="NCBI Taxonomy" id="294128"/>
    <lineage>
        <taxon>Eukaryota</taxon>
        <taxon>Metazoa</taxon>
        <taxon>Ecdysozoa</taxon>
        <taxon>Arthropoda</taxon>
        <taxon>Crustacea</taxon>
        <taxon>Multicrustacea</taxon>
        <taxon>Malacostraca</taxon>
        <taxon>Eumalacostraca</taxon>
        <taxon>Peracarida</taxon>
        <taxon>Amphipoda</taxon>
        <taxon>Senticaudata</taxon>
        <taxon>Talitrida</taxon>
        <taxon>Talitroidea</taxon>
        <taxon>Hyalellidae</taxon>
        <taxon>Hyalella</taxon>
    </lineage>
</organism>
<evidence type="ECO:0000256" key="2">
    <source>
        <dbReference type="ARBA" id="ARBA00040688"/>
    </source>
</evidence>
<dbReference type="EMBL" id="JQDR03013134">
    <property type="protein sequence ID" value="KAA0190138.1"/>
    <property type="molecule type" value="Genomic_DNA"/>
</dbReference>
<comment type="similarity">
    <text evidence="1">Belongs to the isochorismatase family.</text>
</comment>
<evidence type="ECO:0000256" key="1">
    <source>
        <dbReference type="ARBA" id="ARBA00006336"/>
    </source>
</evidence>
<accession>A0A6A0GXR5</accession>
<name>A0A6A0GXR5_HYAAZ</name>
<dbReference type="AlphaFoldDB" id="A0A6A0GXR5"/>
<protein>
    <recommendedName>
        <fullName evidence="2">Isochorismatase domain-containing protein 1</fullName>
    </recommendedName>
</protein>
<dbReference type="InterPro" id="IPR036380">
    <property type="entry name" value="Isochorismatase-like_sf"/>
</dbReference>
<evidence type="ECO:0000259" key="3">
    <source>
        <dbReference type="Pfam" id="PF00857"/>
    </source>
</evidence>
<dbReference type="Pfam" id="PF00857">
    <property type="entry name" value="Isochorismatase"/>
    <property type="match status" value="1"/>
</dbReference>
<sequence>MAENFPPSRVELGALDKKRTALFLLYLQVQGCIHMQVPYVVSEQSPAVLGRTVKEIETYEAVAVVSKFKFSMIVPEMEQHLETLCDGSLASVILCGMEQTHIEIEQTAIDLLSRGIQVHIVADCCTTRSIDDRNLALQLLESKEHPKFRVVAQLVKRVSQSNALSALF</sequence>
<evidence type="ECO:0000313" key="4">
    <source>
        <dbReference type="EMBL" id="KAA0190138.1"/>
    </source>
</evidence>
<dbReference type="InterPro" id="IPR050993">
    <property type="entry name" value="Isochorismatase_domain"/>
</dbReference>